<reference evidence="5" key="1">
    <citation type="submission" date="2025-08" db="UniProtKB">
        <authorList>
            <consortium name="RefSeq"/>
        </authorList>
    </citation>
    <scope>IDENTIFICATION</scope>
</reference>
<dbReference type="KEGG" id="nnu:104587102"/>
<dbReference type="OMA" id="QSRMAVC"/>
<dbReference type="OrthoDB" id="2016723at2759"/>
<evidence type="ECO:0000259" key="3">
    <source>
        <dbReference type="Pfam" id="PF25072"/>
    </source>
</evidence>
<sequence length="441" mass="48656">MIVTGNNQIMFFTRWASDLPWRLLLLILPPLSFIAFLYLSTTTTTTTTNSYSSFAPLTFFLPDRNPQSPSIPSITVPSNKSPENRSLAKKKEDLKRSRIAICLVGGARRFELTGPSIIQNLLMVYPNSDVFLHSPLDRDSFKLSLLKDAPRLASVRIFEPKPLPETDSQLQVLTAHNSPNGIQGLLQYFNLVEGCFTMIKTYQMQNNFTYDWIVRTRVDGYWSAPLQPENFVPGRYLVPPGSSYGGLNDRLGIGDLNTSIVALSRLSLIPGLNSAGFTQLNSEAAFKAQLTTQGVPYFTNRLPFCVVTDRQYSFPPGRYGVPVASISSPGPLSGAKCRPCTPVCAGPCVANVMGTLDRGWSWTDWSGGSLQLCDAHAEWESGWEKIFDHAAGKKLAAARKRVGSLSLADCVGRFEGMKRRTVNWEAPPATEICTLGGRSRK</sequence>
<protein>
    <submittedName>
        <fullName evidence="5">Uncharacterized protein LOC104587102</fullName>
    </submittedName>
</protein>
<evidence type="ECO:0000313" key="4">
    <source>
        <dbReference type="Proteomes" id="UP000189703"/>
    </source>
</evidence>
<keyword evidence="2" id="KW-0472">Membrane</keyword>
<evidence type="ECO:0000256" key="2">
    <source>
        <dbReference type="SAM" id="Phobius"/>
    </source>
</evidence>
<feature type="compositionally biased region" description="Polar residues" evidence="1">
    <location>
        <begin position="69"/>
        <end position="81"/>
    </location>
</feature>
<gene>
    <name evidence="5" type="primary">LOC104587102</name>
</gene>
<evidence type="ECO:0000313" key="5">
    <source>
        <dbReference type="RefSeq" id="XP_010242858.1"/>
    </source>
</evidence>
<dbReference type="PANTHER" id="PTHR35112:SF1">
    <property type="entry name" value="RING_FYVE_PHD ZINC FINGER SUPERFAMILY PROTEIN"/>
    <property type="match status" value="1"/>
</dbReference>
<feature type="transmembrane region" description="Helical" evidence="2">
    <location>
        <begin position="21"/>
        <end position="39"/>
    </location>
</feature>
<dbReference type="eggNOG" id="ENOG502QRPG">
    <property type="taxonomic scope" value="Eukaryota"/>
</dbReference>
<dbReference type="AlphaFoldDB" id="A0A1U7YRN2"/>
<keyword evidence="4" id="KW-1185">Reference proteome</keyword>
<organism evidence="4 5">
    <name type="scientific">Nelumbo nucifera</name>
    <name type="common">Sacred lotus</name>
    <dbReference type="NCBI Taxonomy" id="4432"/>
    <lineage>
        <taxon>Eukaryota</taxon>
        <taxon>Viridiplantae</taxon>
        <taxon>Streptophyta</taxon>
        <taxon>Embryophyta</taxon>
        <taxon>Tracheophyta</taxon>
        <taxon>Spermatophyta</taxon>
        <taxon>Magnoliopsida</taxon>
        <taxon>Proteales</taxon>
        <taxon>Nelumbonaceae</taxon>
        <taxon>Nelumbo</taxon>
    </lineage>
</organism>
<dbReference type="Pfam" id="PF25072">
    <property type="entry name" value="DUF7796"/>
    <property type="match status" value="1"/>
</dbReference>
<dbReference type="InParanoid" id="A0A1U7YRN2"/>
<dbReference type="PANTHER" id="PTHR35112">
    <property type="entry name" value="OS08G0360500 PROTEIN"/>
    <property type="match status" value="1"/>
</dbReference>
<feature type="domain" description="DUF7796" evidence="3">
    <location>
        <begin position="95"/>
        <end position="436"/>
    </location>
</feature>
<accession>A0A1U7YRN2</accession>
<keyword evidence="2" id="KW-0812">Transmembrane</keyword>
<feature type="region of interest" description="Disordered" evidence="1">
    <location>
        <begin position="69"/>
        <end position="91"/>
    </location>
</feature>
<name>A0A1U7YRN2_NELNU</name>
<dbReference type="InterPro" id="IPR056698">
    <property type="entry name" value="DUF7796"/>
</dbReference>
<dbReference type="Proteomes" id="UP000189703">
    <property type="component" value="Unplaced"/>
</dbReference>
<dbReference type="FunCoup" id="A0A1U7YRN2">
    <property type="interactions" value="65"/>
</dbReference>
<keyword evidence="2" id="KW-1133">Transmembrane helix</keyword>
<dbReference type="RefSeq" id="XP_010242858.1">
    <property type="nucleotide sequence ID" value="XM_010244556.2"/>
</dbReference>
<evidence type="ECO:0000256" key="1">
    <source>
        <dbReference type="SAM" id="MobiDB-lite"/>
    </source>
</evidence>
<proteinExistence type="predicted"/>
<dbReference type="GeneID" id="104587102"/>